<reference evidence="3" key="1">
    <citation type="submission" date="2011-12" db="EMBL/GenBank/DDBJ databases">
        <authorList>
            <consortium name="The Broad Institute Genome Sequencing Platform"/>
            <person name="Russ C."/>
            <person name="Tyler B."/>
            <person name="Panabieres F."/>
            <person name="Shan W."/>
            <person name="Tripathy S."/>
            <person name="Grunwald N."/>
            <person name="Machado M."/>
            <person name="Young S.K."/>
            <person name="Zeng Q."/>
            <person name="Gargeya S."/>
            <person name="Fitzgerald M."/>
            <person name="Haas B."/>
            <person name="Abouelleil A."/>
            <person name="Alvarado L."/>
            <person name="Arachchi H.M."/>
            <person name="Berlin A."/>
            <person name="Chapman S.B."/>
            <person name="Gearin G."/>
            <person name="Goldberg J."/>
            <person name="Griggs A."/>
            <person name="Gujja S."/>
            <person name="Hansen M."/>
            <person name="Heiman D."/>
            <person name="Howarth C."/>
            <person name="Larimer J."/>
            <person name="Lui A."/>
            <person name="MacDonald P.J.P."/>
            <person name="McCowen C."/>
            <person name="Montmayeur A."/>
            <person name="Murphy C."/>
            <person name="Neiman D."/>
            <person name="Pearson M."/>
            <person name="Priest M."/>
            <person name="Roberts A."/>
            <person name="Saif S."/>
            <person name="Shea T."/>
            <person name="Sisk P."/>
            <person name="Stolte C."/>
            <person name="Sykes S."/>
            <person name="Wortman J."/>
            <person name="Nusbaum C."/>
            <person name="Birren B."/>
        </authorList>
    </citation>
    <scope>NUCLEOTIDE SEQUENCE [LARGE SCALE GENOMIC DNA]</scope>
    <source>
        <strain evidence="3">INRA-310</strain>
    </source>
</reference>
<gene>
    <name evidence="2" type="ORF">PPTG_21775</name>
</gene>
<dbReference type="Proteomes" id="UP000018817">
    <property type="component" value="Unassembled WGS sequence"/>
</dbReference>
<organism evidence="2 3">
    <name type="scientific">Phytophthora nicotianae (strain INRA-310)</name>
    <name type="common">Phytophthora parasitica</name>
    <dbReference type="NCBI Taxonomy" id="761204"/>
    <lineage>
        <taxon>Eukaryota</taxon>
        <taxon>Sar</taxon>
        <taxon>Stramenopiles</taxon>
        <taxon>Oomycota</taxon>
        <taxon>Peronosporomycetes</taxon>
        <taxon>Peronosporales</taxon>
        <taxon>Peronosporaceae</taxon>
        <taxon>Phytophthora</taxon>
    </lineage>
</organism>
<accession>W2QWU8</accession>
<reference evidence="2 3" key="2">
    <citation type="submission" date="2013-11" db="EMBL/GenBank/DDBJ databases">
        <title>The Genome Sequence of Phytophthora parasitica INRA-310.</title>
        <authorList>
            <consortium name="The Broad Institute Genomics Platform"/>
            <person name="Russ C."/>
            <person name="Tyler B."/>
            <person name="Panabieres F."/>
            <person name="Shan W."/>
            <person name="Tripathy S."/>
            <person name="Grunwald N."/>
            <person name="Machado M."/>
            <person name="Johnson C.S."/>
            <person name="Arredondo F."/>
            <person name="Hong C."/>
            <person name="Coffey M."/>
            <person name="Young S.K."/>
            <person name="Zeng Q."/>
            <person name="Gargeya S."/>
            <person name="Fitzgerald M."/>
            <person name="Abouelleil A."/>
            <person name="Alvarado L."/>
            <person name="Chapman S.B."/>
            <person name="Gainer-Dewar J."/>
            <person name="Goldberg J."/>
            <person name="Griggs A."/>
            <person name="Gujja S."/>
            <person name="Hansen M."/>
            <person name="Howarth C."/>
            <person name="Imamovic A."/>
            <person name="Ireland A."/>
            <person name="Larimer J."/>
            <person name="McCowan C."/>
            <person name="Murphy C."/>
            <person name="Pearson M."/>
            <person name="Poon T.W."/>
            <person name="Priest M."/>
            <person name="Roberts A."/>
            <person name="Saif S."/>
            <person name="Shea T."/>
            <person name="Sykes S."/>
            <person name="Wortman J."/>
            <person name="Nusbaum C."/>
            <person name="Birren B."/>
        </authorList>
    </citation>
    <scope>NUCLEOTIDE SEQUENCE [LARGE SCALE GENOMIC DNA]</scope>
    <source>
        <strain evidence="2 3">INRA-310</strain>
    </source>
</reference>
<keyword evidence="1" id="KW-1133">Transmembrane helix</keyword>
<dbReference type="EMBL" id="KI669568">
    <property type="protein sequence ID" value="ETN16745.1"/>
    <property type="molecule type" value="Genomic_DNA"/>
</dbReference>
<sequence>MEGPYDTRSPNWLHEDYPHLFDGAYGNTPAALAAATTAASALFYFMTRRLWEDITAESETYFFEKMKERERESYDTV</sequence>
<evidence type="ECO:0000313" key="2">
    <source>
        <dbReference type="EMBL" id="ETN16745.1"/>
    </source>
</evidence>
<dbReference type="RefSeq" id="XP_008898208.1">
    <property type="nucleotide sequence ID" value="XM_008899960.1"/>
</dbReference>
<evidence type="ECO:0000256" key="1">
    <source>
        <dbReference type="SAM" id="Phobius"/>
    </source>
</evidence>
<keyword evidence="1" id="KW-0472">Membrane</keyword>
<dbReference type="VEuPathDB" id="FungiDB:PPTG_21775"/>
<proteinExistence type="predicted"/>
<evidence type="ECO:0000313" key="3">
    <source>
        <dbReference type="Proteomes" id="UP000018817"/>
    </source>
</evidence>
<dbReference type="AlphaFoldDB" id="W2QWU8"/>
<keyword evidence="1" id="KW-0812">Transmembrane</keyword>
<protein>
    <submittedName>
        <fullName evidence="2">Uncharacterized protein</fullName>
    </submittedName>
</protein>
<name>W2QWU8_PHYN3</name>
<dbReference type="GeneID" id="20190374"/>
<feature type="transmembrane region" description="Helical" evidence="1">
    <location>
        <begin position="24"/>
        <end position="45"/>
    </location>
</feature>